<dbReference type="KEGG" id="apoc:APORC_0768"/>
<feature type="domain" description="Adenylyltransferase AadA C-terminal" evidence="2">
    <location>
        <begin position="155"/>
        <end position="255"/>
    </location>
</feature>
<keyword evidence="1 4" id="KW-0808">Transferase</keyword>
<evidence type="ECO:0000313" key="5">
    <source>
        <dbReference type="EMBL" id="QEP40383.1"/>
    </source>
</evidence>
<reference evidence="5 7" key="2">
    <citation type="submission" date="2019-09" db="EMBL/GenBank/DDBJ databases">
        <title>Complete genome sequencing of four Arcobacter species reveals a diverse suite of mobile elements.</title>
        <authorList>
            <person name="Miller W.G."/>
            <person name="Yee E."/>
            <person name="Bono J.L."/>
        </authorList>
    </citation>
    <scope>NUCLEOTIDE SEQUENCE [LARGE SCALE GENOMIC DNA]</scope>
    <source>
        <strain evidence="5 7">CCUG 56899</strain>
    </source>
</reference>
<dbReference type="Proteomes" id="UP000093159">
    <property type="component" value="Unassembled WGS sequence"/>
</dbReference>
<dbReference type="Gene3D" id="3.30.460.10">
    <property type="entry name" value="Beta Polymerase, domain 2"/>
    <property type="match status" value="1"/>
</dbReference>
<keyword evidence="6" id="KW-1185">Reference proteome</keyword>
<dbReference type="CDD" id="cd05403">
    <property type="entry name" value="NT_KNTase_like"/>
    <property type="match status" value="1"/>
</dbReference>
<sequence length="262" mass="29989">MYSILNLNEIEQQQVQKVQTFISQCLLDNLLAVYLYGSAVEDGLQPYSDIDFLVVIKQPLSFNDRAFLMKGLLEISAYPLSSKIYRALEVTIVIYSEIIPWNFPPKRELQFGEWLRDEMIAGQYGKSEYDIDLVILLSKVRNKGVALIGESAQNLLPIIPIEDLFRTFEETLQIWQEPKDLIGDERNIILTLARILFSRESGQIIGKSQAAQWLLPQLSGTNAEILQLAHNEYLGLGIVDWSNKLAEVEEFVKLAKRIFNSY</sequence>
<dbReference type="InterPro" id="IPR041633">
    <property type="entry name" value="Polbeta"/>
</dbReference>
<evidence type="ECO:0000313" key="7">
    <source>
        <dbReference type="Proteomes" id="UP000322644"/>
    </source>
</evidence>
<dbReference type="EMBL" id="LDIR01000001">
    <property type="protein sequence ID" value="OCL93217.1"/>
    <property type="molecule type" value="Genomic_DNA"/>
</dbReference>
<keyword evidence="4" id="KW-0548">Nucleotidyltransferase</keyword>
<dbReference type="AlphaFoldDB" id="A0A1C0B0B8"/>
<dbReference type="EC" id="2.7.7.47" evidence="4"/>
<organism evidence="5 7">
    <name type="scientific">Arcobacter porcinus</name>
    <dbReference type="NCBI Taxonomy" id="1935204"/>
    <lineage>
        <taxon>Bacteria</taxon>
        <taxon>Pseudomonadati</taxon>
        <taxon>Campylobacterota</taxon>
        <taxon>Epsilonproteobacteria</taxon>
        <taxon>Campylobacterales</taxon>
        <taxon>Arcobacteraceae</taxon>
        <taxon>Arcobacter</taxon>
    </lineage>
</organism>
<name>A0A1C0B0B8_9BACT</name>
<dbReference type="EMBL" id="CP036246">
    <property type="protein sequence ID" value="QEP40383.1"/>
    <property type="molecule type" value="Genomic_DNA"/>
</dbReference>
<evidence type="ECO:0000256" key="1">
    <source>
        <dbReference type="ARBA" id="ARBA00022679"/>
    </source>
</evidence>
<dbReference type="Proteomes" id="UP000322644">
    <property type="component" value="Chromosome"/>
</dbReference>
<dbReference type="NCBIfam" id="NF010309">
    <property type="entry name" value="PRK13746.1"/>
    <property type="match status" value="1"/>
</dbReference>
<dbReference type="InterPro" id="IPR025184">
    <property type="entry name" value="AadA_C"/>
</dbReference>
<dbReference type="SUPFAM" id="SSF81301">
    <property type="entry name" value="Nucleotidyltransferase"/>
    <property type="match status" value="1"/>
</dbReference>
<gene>
    <name evidence="4" type="primary">ant1</name>
    <name evidence="4" type="ORF">AAX28_00760</name>
    <name evidence="5" type="ORF">APORC_0768</name>
</gene>
<feature type="domain" description="Polymerase beta nucleotidyltransferase" evidence="3">
    <location>
        <begin position="28"/>
        <end position="77"/>
    </location>
</feature>
<dbReference type="OrthoDB" id="7058480at2"/>
<evidence type="ECO:0000259" key="2">
    <source>
        <dbReference type="Pfam" id="PF13427"/>
    </source>
</evidence>
<dbReference type="InterPro" id="IPR043519">
    <property type="entry name" value="NT_sf"/>
</dbReference>
<dbReference type="Pfam" id="PF18765">
    <property type="entry name" value="Polbeta"/>
    <property type="match status" value="1"/>
</dbReference>
<proteinExistence type="predicted"/>
<dbReference type="RefSeq" id="WP_066173762.1">
    <property type="nucleotide sequence ID" value="NZ_CP036246.2"/>
</dbReference>
<reference evidence="5 7" key="3">
    <citation type="submission" date="2019-09" db="EMBL/GenBank/DDBJ databases">
        <title>Taxonomic note: a critical rebuttal of the proposed division of the genus Arcobacter into six genera, emended descriptions of Arcobacter anaerophilus and the genus Arcobacter, and an assessment of genus-level boundaries for Epsilonproteobacteria using in silico genomic comparator tools.</title>
        <authorList>
            <person name="On S.L.W."/>
            <person name="Miller W.G."/>
            <person name="Biggs P."/>
            <person name="Cornelius A."/>
            <person name="Vandamme P."/>
        </authorList>
    </citation>
    <scope>NUCLEOTIDE SEQUENCE [LARGE SCALE GENOMIC DNA]</scope>
    <source>
        <strain evidence="5 7">CCUG 56899</strain>
    </source>
</reference>
<reference evidence="4 6" key="1">
    <citation type="submission" date="2015-05" db="EMBL/GenBank/DDBJ databases">
        <authorList>
            <person name="Rovetto F."/>
            <person name="Cocolin L."/>
            <person name="Illeghems K."/>
            <person name="Van Nieuwerburgh F."/>
            <person name="Houf K."/>
        </authorList>
    </citation>
    <scope>NUCLEOTIDE SEQUENCE [LARGE SCALE GENOMIC DNA]</scope>
    <source>
        <strain evidence="4 6">117434</strain>
    </source>
</reference>
<dbReference type="GO" id="GO:0009012">
    <property type="term" value="F:aminoglycoside 3''-adenylyltransferase activity"/>
    <property type="evidence" value="ECO:0007669"/>
    <property type="project" value="UniProtKB-EC"/>
</dbReference>
<dbReference type="Pfam" id="PF13427">
    <property type="entry name" value="AadA_C"/>
    <property type="match status" value="1"/>
</dbReference>
<protein>
    <submittedName>
        <fullName evidence="5">Aminoglycoside resistance protein</fullName>
    </submittedName>
    <submittedName>
        <fullName evidence="4">Streptomycin 3''-adenylyltransferase</fullName>
        <ecNumber evidence="4">2.7.7.47</ecNumber>
    </submittedName>
</protein>
<evidence type="ECO:0000313" key="6">
    <source>
        <dbReference type="Proteomes" id="UP000093159"/>
    </source>
</evidence>
<accession>A0A1C0B0B8</accession>
<evidence type="ECO:0000313" key="4">
    <source>
        <dbReference type="EMBL" id="OCL93217.1"/>
    </source>
</evidence>
<evidence type="ECO:0000259" key="3">
    <source>
        <dbReference type="Pfam" id="PF18765"/>
    </source>
</evidence>